<dbReference type="AlphaFoldDB" id="A0A327Q4M9"/>
<evidence type="ECO:0000313" key="1">
    <source>
        <dbReference type="EMBL" id="RAI99388.1"/>
    </source>
</evidence>
<gene>
    <name evidence="1" type="ORF">LX64_04519</name>
</gene>
<name>A0A327Q4M9_9BACT</name>
<reference evidence="1 2" key="1">
    <citation type="submission" date="2018-06" db="EMBL/GenBank/DDBJ databases">
        <title>Genomic Encyclopedia of Archaeal and Bacterial Type Strains, Phase II (KMG-II): from individual species to whole genera.</title>
        <authorList>
            <person name="Goeker M."/>
        </authorList>
    </citation>
    <scope>NUCLEOTIDE SEQUENCE [LARGE SCALE GENOMIC DNA]</scope>
    <source>
        <strain evidence="1 2">DSM 23857</strain>
    </source>
</reference>
<dbReference type="PROSITE" id="PS51257">
    <property type="entry name" value="PROKAR_LIPOPROTEIN"/>
    <property type="match status" value="1"/>
</dbReference>
<proteinExistence type="predicted"/>
<dbReference type="RefSeq" id="WP_111599912.1">
    <property type="nucleotide sequence ID" value="NZ_QLLL01000010.1"/>
</dbReference>
<comment type="caution">
    <text evidence="1">The sequence shown here is derived from an EMBL/GenBank/DDBJ whole genome shotgun (WGS) entry which is preliminary data.</text>
</comment>
<dbReference type="EMBL" id="QLLL01000010">
    <property type="protein sequence ID" value="RAI99388.1"/>
    <property type="molecule type" value="Genomic_DNA"/>
</dbReference>
<dbReference type="Pfam" id="PF16132">
    <property type="entry name" value="DUF4843"/>
    <property type="match status" value="1"/>
</dbReference>
<sequence length="276" mass="31550">MQLKYINYILTCIVALSMVSCKEDPIMMYDPSTTKSTIYFSDRFNKALTFDRTIQNDNEFISFGYTSTEKMDSIFILSVRATGPAAQEDRTFKVVADEHSTMKEGINFEFVTVPVILKGRTTGNVVVKIIRTPDMKKDTLSLKLRLVSNEQFQTNIQYKQNNAKTDSLDILSTLIYVDDITGVPSLWTSDRTKSTINTYLLGTFSREKLFLMMDILNLTIEDFNPTITSANSGQHLDRATGWASYMQYWLAKEAVANRFYYEADGVTRIRMGISYQ</sequence>
<accession>A0A327Q4M9</accession>
<dbReference type="OrthoDB" id="707242at2"/>
<keyword evidence="2" id="KW-1185">Reference proteome</keyword>
<protein>
    <submittedName>
        <fullName evidence="1">Uncharacterized protein DUF4843</fullName>
    </submittedName>
</protein>
<evidence type="ECO:0000313" key="2">
    <source>
        <dbReference type="Proteomes" id="UP000249547"/>
    </source>
</evidence>
<dbReference type="InterPro" id="IPR032299">
    <property type="entry name" value="DUF4843"/>
</dbReference>
<dbReference type="Proteomes" id="UP000249547">
    <property type="component" value="Unassembled WGS sequence"/>
</dbReference>
<organism evidence="1 2">
    <name type="scientific">Chitinophaga skermanii</name>
    <dbReference type="NCBI Taxonomy" id="331697"/>
    <lineage>
        <taxon>Bacteria</taxon>
        <taxon>Pseudomonadati</taxon>
        <taxon>Bacteroidota</taxon>
        <taxon>Chitinophagia</taxon>
        <taxon>Chitinophagales</taxon>
        <taxon>Chitinophagaceae</taxon>
        <taxon>Chitinophaga</taxon>
    </lineage>
</organism>